<evidence type="ECO:0000259" key="2">
    <source>
        <dbReference type="Pfam" id="PF16012"/>
    </source>
</evidence>
<organism evidence="3 4">
    <name type="scientific">Fopius arisanus</name>
    <dbReference type="NCBI Taxonomy" id="64838"/>
    <lineage>
        <taxon>Eukaryota</taxon>
        <taxon>Metazoa</taxon>
        <taxon>Ecdysozoa</taxon>
        <taxon>Arthropoda</taxon>
        <taxon>Hexapoda</taxon>
        <taxon>Insecta</taxon>
        <taxon>Pterygota</taxon>
        <taxon>Neoptera</taxon>
        <taxon>Endopterygota</taxon>
        <taxon>Hymenoptera</taxon>
        <taxon>Apocrita</taxon>
        <taxon>Ichneumonoidea</taxon>
        <taxon>Braconidae</taxon>
        <taxon>Opiinae</taxon>
        <taxon>Fopius</taxon>
    </lineage>
</organism>
<dbReference type="Proteomes" id="UP000694866">
    <property type="component" value="Unplaced"/>
</dbReference>
<gene>
    <name evidence="4" type="primary">LOC105272790</name>
</gene>
<feature type="compositionally biased region" description="Low complexity" evidence="1">
    <location>
        <begin position="196"/>
        <end position="214"/>
    </location>
</feature>
<sequence>MPKKRAKEKVNLGTTSFKEAAKGGGRVAIVSSGHPEPSLTEDQADLIKNALVDKMFGRDEKGQYPNFQGHRFEQGLLWVRCTDAQSKEWLMRVASALAPWEGTSLALMDKDELPRLSRVTAFLPEKPAGGAAALDRLAERNQGISTRKWRIWDCNEGKGGVNLVAGVDSKSPERLRELKMALFLGRPDPDLGQVTVASSSVGGAPADSAGAPAADEAEIPKGIVGDGCGSAADSGPRSKVPHPPEDEVTP</sequence>
<keyword evidence="3" id="KW-1185">Reference proteome</keyword>
<dbReference type="OrthoDB" id="7699555at2759"/>
<feature type="region of interest" description="Disordered" evidence="1">
    <location>
        <begin position="196"/>
        <end position="250"/>
    </location>
</feature>
<accession>A0A9R1TQP5</accession>
<proteinExistence type="predicted"/>
<feature type="domain" description="DUF4780" evidence="2">
    <location>
        <begin position="23"/>
        <end position="184"/>
    </location>
</feature>
<evidence type="ECO:0000256" key="1">
    <source>
        <dbReference type="SAM" id="MobiDB-lite"/>
    </source>
</evidence>
<dbReference type="InterPro" id="IPR031961">
    <property type="entry name" value="DUF4780"/>
</dbReference>
<evidence type="ECO:0000313" key="3">
    <source>
        <dbReference type="Proteomes" id="UP000694866"/>
    </source>
</evidence>
<evidence type="ECO:0000313" key="4">
    <source>
        <dbReference type="RefSeq" id="XP_011313318.1"/>
    </source>
</evidence>
<name>A0A9R1TQP5_9HYME</name>
<dbReference type="AlphaFoldDB" id="A0A9R1TQP5"/>
<dbReference type="Pfam" id="PF16012">
    <property type="entry name" value="DUF4780"/>
    <property type="match status" value="1"/>
</dbReference>
<dbReference type="KEGG" id="fas:105272790"/>
<dbReference type="GeneID" id="105272790"/>
<dbReference type="RefSeq" id="XP_011313318.1">
    <property type="nucleotide sequence ID" value="XM_011315016.1"/>
</dbReference>
<reference evidence="4" key="1">
    <citation type="submission" date="2025-08" db="UniProtKB">
        <authorList>
            <consortium name="RefSeq"/>
        </authorList>
    </citation>
    <scope>IDENTIFICATION</scope>
    <source>
        <strain evidence="4">USDA-PBARC FA_bdor</strain>
        <tissue evidence="4">Whole organism</tissue>
    </source>
</reference>
<protein>
    <recommendedName>
        <fullName evidence="2">DUF4780 domain-containing protein</fullName>
    </recommendedName>
</protein>